<proteinExistence type="predicted"/>
<keyword evidence="3" id="KW-1185">Reference proteome</keyword>
<feature type="region of interest" description="Disordered" evidence="1">
    <location>
        <begin position="35"/>
        <end position="67"/>
    </location>
</feature>
<organism evidence="2 3">
    <name type="scientific">Zosterops lateralis melanops</name>
    <dbReference type="NCBI Taxonomy" id="1220523"/>
    <lineage>
        <taxon>Eukaryota</taxon>
        <taxon>Metazoa</taxon>
        <taxon>Chordata</taxon>
        <taxon>Craniata</taxon>
        <taxon>Vertebrata</taxon>
        <taxon>Euteleostomi</taxon>
        <taxon>Archelosauria</taxon>
        <taxon>Archosauria</taxon>
        <taxon>Dinosauria</taxon>
        <taxon>Saurischia</taxon>
        <taxon>Theropoda</taxon>
        <taxon>Coelurosauria</taxon>
        <taxon>Aves</taxon>
        <taxon>Neognathae</taxon>
        <taxon>Neoaves</taxon>
        <taxon>Telluraves</taxon>
        <taxon>Australaves</taxon>
        <taxon>Passeriformes</taxon>
        <taxon>Sylvioidea</taxon>
        <taxon>Zosteropidae</taxon>
        <taxon>Zosterops</taxon>
    </lineage>
</organism>
<dbReference type="Ensembl" id="ENSZLMT00000013077.1">
    <property type="protein sequence ID" value="ENSZLMP00000012723.1"/>
    <property type="gene ID" value="ENSZLMG00000008888.1"/>
</dbReference>
<evidence type="ECO:0000256" key="1">
    <source>
        <dbReference type="SAM" id="MobiDB-lite"/>
    </source>
</evidence>
<dbReference type="PANTHER" id="PTHR33861">
    <property type="entry name" value="PROTEIN CBG18333"/>
    <property type="match status" value="1"/>
</dbReference>
<evidence type="ECO:0000313" key="3">
    <source>
        <dbReference type="Proteomes" id="UP000694401"/>
    </source>
</evidence>
<reference evidence="2" key="2">
    <citation type="submission" date="2025-09" db="UniProtKB">
        <authorList>
            <consortium name="Ensembl"/>
        </authorList>
    </citation>
    <scope>IDENTIFICATION</scope>
</reference>
<name>A0A8D2PKZ6_ZOSLA</name>
<sequence>NRFGMVPPFKTNRRQKWRVVPISRKKGAEADLARHFPGQQQQQQQQHISSSSPSPVSRLPSNPSRVDRLIVDQARERARVLALIGRMERLSGAPLHRNISRTLELHLEAIQVTQARRKDEIGNAANPQGHGVPRYNNEKGNAALKAALLEPSELSQGFNCESVPLENVNLQCPAILVTSAKETLLERER</sequence>
<dbReference type="PANTHER" id="PTHR33861:SF4">
    <property type="entry name" value="MEIOSIS-SPECIFIC COILED-COIL DOMAIN-CONTAINING PROTEIN MEIOC"/>
    <property type="match status" value="1"/>
</dbReference>
<dbReference type="Proteomes" id="UP000694401">
    <property type="component" value="Unassembled WGS sequence"/>
</dbReference>
<feature type="compositionally biased region" description="Low complexity" evidence="1">
    <location>
        <begin position="37"/>
        <end position="64"/>
    </location>
</feature>
<dbReference type="GO" id="GO:0007141">
    <property type="term" value="P:male meiosis I"/>
    <property type="evidence" value="ECO:0007669"/>
    <property type="project" value="TreeGrafter"/>
</dbReference>
<dbReference type="AlphaFoldDB" id="A0A8D2PKZ6"/>
<dbReference type="GO" id="GO:0005634">
    <property type="term" value="C:nucleus"/>
    <property type="evidence" value="ECO:0007669"/>
    <property type="project" value="TreeGrafter"/>
</dbReference>
<dbReference type="GO" id="GO:0048255">
    <property type="term" value="P:mRNA stabilization"/>
    <property type="evidence" value="ECO:0007669"/>
    <property type="project" value="TreeGrafter"/>
</dbReference>
<protein>
    <submittedName>
        <fullName evidence="2">Uncharacterized protein</fullName>
    </submittedName>
</protein>
<dbReference type="GO" id="GO:0005737">
    <property type="term" value="C:cytoplasm"/>
    <property type="evidence" value="ECO:0007669"/>
    <property type="project" value="TreeGrafter"/>
</dbReference>
<reference evidence="2" key="1">
    <citation type="submission" date="2025-08" db="UniProtKB">
        <authorList>
            <consortium name="Ensembl"/>
        </authorList>
    </citation>
    <scope>IDENTIFICATION</scope>
</reference>
<dbReference type="InterPro" id="IPR027963">
    <property type="entry name" value="MEIOC"/>
</dbReference>
<dbReference type="GO" id="GO:0007144">
    <property type="term" value="P:female meiosis I"/>
    <property type="evidence" value="ECO:0007669"/>
    <property type="project" value="TreeGrafter"/>
</dbReference>
<accession>A0A8D2PKZ6</accession>
<dbReference type="Pfam" id="PF15189">
    <property type="entry name" value="MEIOC"/>
    <property type="match status" value="1"/>
</dbReference>
<evidence type="ECO:0000313" key="2">
    <source>
        <dbReference type="Ensembl" id="ENSZLMP00000012723.1"/>
    </source>
</evidence>